<evidence type="ECO:0000313" key="2">
    <source>
        <dbReference type="Proteomes" id="UP001180754"/>
    </source>
</evidence>
<dbReference type="Proteomes" id="UP001180754">
    <property type="component" value="Unassembled WGS sequence"/>
</dbReference>
<dbReference type="RefSeq" id="WP_311727088.1">
    <property type="nucleotide sequence ID" value="NZ_JAVRFD010000015.1"/>
</dbReference>
<accession>A0ABU2XP09</accession>
<proteinExistence type="predicted"/>
<evidence type="ECO:0008006" key="3">
    <source>
        <dbReference type="Google" id="ProtNLM"/>
    </source>
</evidence>
<keyword evidence="2" id="KW-1185">Reference proteome</keyword>
<evidence type="ECO:0000313" key="1">
    <source>
        <dbReference type="EMBL" id="MDT0546613.1"/>
    </source>
</evidence>
<sequence length="228" mass="24579">MDCWLGAPIPRQSFLDDPAVAGASIVTQPFAGNPHRLSEEQWNVVRRLFQEAAETSGAQGQIQALGVAPSGGSAGVPVGGAYRTVGESTPPVIARRGVPDPDLVGRNFAVHSRLQNVLARAVVERGLEALSPGPADPEFDLAWRARDGELTVCEVKSLTSANESSQLRLGLGQVLDYQDQLLERAKTVRAVLWVEREPAELRWLGICRRAGVELAWPGGEDRVRDLAC</sequence>
<organism evidence="1 2">
    <name type="scientific">Streptomyces lonegramiae</name>
    <dbReference type="NCBI Taxonomy" id="3075524"/>
    <lineage>
        <taxon>Bacteria</taxon>
        <taxon>Bacillati</taxon>
        <taxon>Actinomycetota</taxon>
        <taxon>Actinomycetes</taxon>
        <taxon>Kitasatosporales</taxon>
        <taxon>Streptomycetaceae</taxon>
        <taxon>Streptomyces</taxon>
    </lineage>
</organism>
<dbReference type="EMBL" id="JAVRFD010000015">
    <property type="protein sequence ID" value="MDT0546613.1"/>
    <property type="molecule type" value="Genomic_DNA"/>
</dbReference>
<gene>
    <name evidence="1" type="ORF">RND15_28485</name>
</gene>
<name>A0ABU2XP09_9ACTN</name>
<reference evidence="1" key="1">
    <citation type="submission" date="2024-05" db="EMBL/GenBank/DDBJ databases">
        <title>30 novel species of actinomycetes from the DSMZ collection.</title>
        <authorList>
            <person name="Nouioui I."/>
        </authorList>
    </citation>
    <scope>NUCLEOTIDE SEQUENCE</scope>
    <source>
        <strain evidence="1">DSM 41529</strain>
    </source>
</reference>
<comment type="caution">
    <text evidence="1">The sequence shown here is derived from an EMBL/GenBank/DDBJ whole genome shotgun (WGS) entry which is preliminary data.</text>
</comment>
<protein>
    <recommendedName>
        <fullName evidence="3">Protein NO VEIN C-terminal domain-containing protein</fullName>
    </recommendedName>
</protein>